<dbReference type="InterPro" id="IPR005170">
    <property type="entry name" value="Transptr-assoc_dom"/>
</dbReference>
<proteinExistence type="inferred from homology"/>
<dbReference type="PANTHER" id="PTHR22777:SF32">
    <property type="entry name" value="UPF0053 INNER MEMBRANE PROTEIN YFJD"/>
    <property type="match status" value="1"/>
</dbReference>
<feature type="domain" description="CBS" evidence="12">
    <location>
        <begin position="291"/>
        <end position="348"/>
    </location>
</feature>
<dbReference type="InterPro" id="IPR019862">
    <property type="entry name" value="Motility-assoc_prot_GldE"/>
</dbReference>
<gene>
    <name evidence="14" type="primary">gldE</name>
    <name evidence="14" type="ORF">HMPREF0650_0869</name>
</gene>
<dbReference type="InterPro" id="IPR000644">
    <property type="entry name" value="CBS_dom"/>
</dbReference>
<dbReference type="Gene3D" id="3.30.465.10">
    <property type="match status" value="1"/>
</dbReference>
<dbReference type="AlphaFoldDB" id="D1W999"/>
<evidence type="ECO:0000256" key="1">
    <source>
        <dbReference type="ARBA" id="ARBA00004651"/>
    </source>
</evidence>
<dbReference type="PANTHER" id="PTHR22777">
    <property type="entry name" value="HEMOLYSIN-RELATED"/>
    <property type="match status" value="1"/>
</dbReference>
<dbReference type="SUPFAM" id="SSF54631">
    <property type="entry name" value="CBS-domain pair"/>
    <property type="match status" value="1"/>
</dbReference>
<protein>
    <submittedName>
        <fullName evidence="14">Gliding motility-associated protein GldE</fullName>
    </submittedName>
</protein>
<dbReference type="SUPFAM" id="SSF56176">
    <property type="entry name" value="FAD-binding/transporter-associated domain-like"/>
    <property type="match status" value="1"/>
</dbReference>
<dbReference type="InterPro" id="IPR002550">
    <property type="entry name" value="CNNM"/>
</dbReference>
<dbReference type="Pfam" id="PF01595">
    <property type="entry name" value="CNNM"/>
    <property type="match status" value="1"/>
</dbReference>
<dbReference type="PROSITE" id="PS51371">
    <property type="entry name" value="CBS"/>
    <property type="match status" value="2"/>
</dbReference>
<organism evidence="14 15">
    <name type="scientific">Hoylesella buccalis ATCC 35310</name>
    <dbReference type="NCBI Taxonomy" id="679190"/>
    <lineage>
        <taxon>Bacteria</taxon>
        <taxon>Pseudomonadati</taxon>
        <taxon>Bacteroidota</taxon>
        <taxon>Bacteroidia</taxon>
        <taxon>Bacteroidales</taxon>
        <taxon>Prevotellaceae</taxon>
        <taxon>Hoylesella</taxon>
    </lineage>
</organism>
<evidence type="ECO:0000256" key="6">
    <source>
        <dbReference type="ARBA" id="ARBA00022989"/>
    </source>
</evidence>
<keyword evidence="4 10" id="KW-0812">Transmembrane</keyword>
<evidence type="ECO:0000256" key="8">
    <source>
        <dbReference type="ARBA" id="ARBA00023136"/>
    </source>
</evidence>
<evidence type="ECO:0000256" key="11">
    <source>
        <dbReference type="SAM" id="Phobius"/>
    </source>
</evidence>
<comment type="caution">
    <text evidence="14">The sequence shown here is derived from an EMBL/GenBank/DDBJ whole genome shotgun (WGS) entry which is preliminary data.</text>
</comment>
<dbReference type="eggNOG" id="COG1253">
    <property type="taxonomic scope" value="Bacteria"/>
</dbReference>
<evidence type="ECO:0000256" key="2">
    <source>
        <dbReference type="ARBA" id="ARBA00006337"/>
    </source>
</evidence>
<dbReference type="InterPro" id="IPR044751">
    <property type="entry name" value="Ion_transp-like_CBS"/>
</dbReference>
<evidence type="ECO:0000259" key="13">
    <source>
        <dbReference type="PROSITE" id="PS51846"/>
    </source>
</evidence>
<comment type="similarity">
    <text evidence="2">Belongs to the UPF0053 family.</text>
</comment>
<dbReference type="EMBL" id="ADEG01000114">
    <property type="protein sequence ID" value="EFA90879.1"/>
    <property type="molecule type" value="Genomic_DNA"/>
</dbReference>
<evidence type="ECO:0000256" key="3">
    <source>
        <dbReference type="ARBA" id="ARBA00022475"/>
    </source>
</evidence>
<dbReference type="CDD" id="cd04590">
    <property type="entry name" value="CBS_pair_CorC_HlyC_assoc"/>
    <property type="match status" value="1"/>
</dbReference>
<evidence type="ECO:0000256" key="10">
    <source>
        <dbReference type="PROSITE-ProRule" id="PRU01193"/>
    </source>
</evidence>
<dbReference type="Pfam" id="PF03471">
    <property type="entry name" value="CorC_HlyC"/>
    <property type="match status" value="1"/>
</dbReference>
<dbReference type="PROSITE" id="PS51846">
    <property type="entry name" value="CNNM"/>
    <property type="match status" value="1"/>
</dbReference>
<evidence type="ECO:0000313" key="14">
    <source>
        <dbReference type="EMBL" id="EFA90879.1"/>
    </source>
</evidence>
<evidence type="ECO:0000256" key="4">
    <source>
        <dbReference type="ARBA" id="ARBA00022692"/>
    </source>
</evidence>
<evidence type="ECO:0000256" key="7">
    <source>
        <dbReference type="ARBA" id="ARBA00023122"/>
    </source>
</evidence>
<dbReference type="Proteomes" id="UP000005283">
    <property type="component" value="Unassembled WGS sequence"/>
</dbReference>
<keyword evidence="15" id="KW-1185">Reference proteome</keyword>
<dbReference type="GO" id="GO:0050660">
    <property type="term" value="F:flavin adenine dinucleotide binding"/>
    <property type="evidence" value="ECO:0007669"/>
    <property type="project" value="InterPro"/>
</dbReference>
<keyword evidence="3" id="KW-1003">Cell membrane</keyword>
<dbReference type="SMART" id="SM01091">
    <property type="entry name" value="CorC_HlyC"/>
    <property type="match status" value="1"/>
</dbReference>
<dbReference type="InterPro" id="IPR016169">
    <property type="entry name" value="FAD-bd_PCMH_sub2"/>
</dbReference>
<dbReference type="STRING" id="679190.HMPREF0650_0869"/>
<evidence type="ECO:0000256" key="5">
    <source>
        <dbReference type="ARBA" id="ARBA00022737"/>
    </source>
</evidence>
<dbReference type="NCBIfam" id="TIGR03520">
    <property type="entry name" value="GldE"/>
    <property type="match status" value="1"/>
</dbReference>
<keyword evidence="8 10" id="KW-0472">Membrane</keyword>
<dbReference type="GO" id="GO:0005886">
    <property type="term" value="C:plasma membrane"/>
    <property type="evidence" value="ECO:0007669"/>
    <property type="project" value="UniProtKB-SubCell"/>
</dbReference>
<evidence type="ECO:0000256" key="9">
    <source>
        <dbReference type="PROSITE-ProRule" id="PRU00703"/>
    </source>
</evidence>
<feature type="transmembrane region" description="Helical" evidence="11">
    <location>
        <begin position="20"/>
        <end position="41"/>
    </location>
</feature>
<name>D1W999_9BACT</name>
<sequence>MKLDISSISSSLSDVTFQSPTVGVIFAAVLAALLLLASGFASGSEIAFFSLSPTDLAALDGERNVRDRKIQMLRDDSQRTLATILIANNFVNVTIIMLCNYVFGSLFHFGPKAYWLQFLTITVLLTFLLLLFGEIMPKVYSRQNPLKFCRNSVNGILFFRKMFWPIENILLRSGVIAERVIQKQNHVLSVDDLEQALELTDKEDIKDEQSMLQGIIRFGDETAKEVMTPRKDIVDIDIHSNFNEVMQCIIENNYSRIPVYQDNDDNIRGVLYIKDLLPHLNKPAAFRWQSLIRPAYFVPGTKKIDDLMTEFQENKVHIAIVVDEFGGTCGLITLEDILEEIVGEINDEYDEEERTFSKLNENTYLFEGKTPLSDFFKILDIHDDEFSDVQGDADSLAGLLLEMKGDFLHLHEKISYKNYTFEIVGIEERRISQVKLVVHPIATDENEVNE</sequence>
<evidence type="ECO:0000259" key="12">
    <source>
        <dbReference type="PROSITE" id="PS51371"/>
    </source>
</evidence>
<dbReference type="Pfam" id="PF00571">
    <property type="entry name" value="CBS"/>
    <property type="match status" value="2"/>
</dbReference>
<feature type="domain" description="CNNM transmembrane" evidence="13">
    <location>
        <begin position="20"/>
        <end position="209"/>
    </location>
</feature>
<evidence type="ECO:0000313" key="15">
    <source>
        <dbReference type="Proteomes" id="UP000005283"/>
    </source>
</evidence>
<comment type="subcellular location">
    <subcellularLocation>
        <location evidence="1">Cell membrane</location>
        <topology evidence="1">Multi-pass membrane protein</topology>
    </subcellularLocation>
</comment>
<keyword evidence="5" id="KW-0677">Repeat</keyword>
<reference evidence="14 15" key="1">
    <citation type="submission" date="2009-12" db="EMBL/GenBank/DDBJ databases">
        <title>Genome Sequence of Prevotella buccalis ATCC 35310.</title>
        <authorList>
            <person name="Durkin A.S."/>
            <person name="Madupu R."/>
            <person name="Torralba M."/>
            <person name="Methe B."/>
            <person name="Sutton G."/>
            <person name="Strausberg R.L."/>
            <person name="Nelson K.E."/>
        </authorList>
    </citation>
    <scope>NUCLEOTIDE SEQUENCE [LARGE SCALE GENOMIC DNA]</scope>
    <source>
        <strain evidence="14 15">ATCC 35310</strain>
    </source>
</reference>
<dbReference type="FunFam" id="3.10.580.10:FF:000002">
    <property type="entry name" value="Magnesium/cobalt efflux protein CorC"/>
    <property type="match status" value="1"/>
</dbReference>
<dbReference type="InterPro" id="IPR046342">
    <property type="entry name" value="CBS_dom_sf"/>
</dbReference>
<accession>D1W999</accession>
<feature type="domain" description="CBS" evidence="12">
    <location>
        <begin position="227"/>
        <end position="286"/>
    </location>
</feature>
<feature type="transmembrane region" description="Helical" evidence="11">
    <location>
        <begin position="115"/>
        <end position="133"/>
    </location>
</feature>
<dbReference type="Gene3D" id="3.10.580.10">
    <property type="entry name" value="CBS-domain"/>
    <property type="match status" value="1"/>
</dbReference>
<dbReference type="InterPro" id="IPR036318">
    <property type="entry name" value="FAD-bd_PCMH-like_sf"/>
</dbReference>
<keyword evidence="7 9" id="KW-0129">CBS domain</keyword>
<feature type="transmembrane region" description="Helical" evidence="11">
    <location>
        <begin position="81"/>
        <end position="103"/>
    </location>
</feature>
<keyword evidence="6 10" id="KW-1133">Transmembrane helix</keyword>